<dbReference type="InterPro" id="IPR002528">
    <property type="entry name" value="MATE_fam"/>
</dbReference>
<dbReference type="PIRSF" id="PIRSF006603">
    <property type="entry name" value="DinF"/>
    <property type="match status" value="1"/>
</dbReference>
<evidence type="ECO:0000256" key="2">
    <source>
        <dbReference type="ARBA" id="ARBA00022448"/>
    </source>
</evidence>
<feature type="transmembrane region" description="Helical" evidence="7">
    <location>
        <begin position="419"/>
        <end position="442"/>
    </location>
</feature>
<protein>
    <submittedName>
        <fullName evidence="8">MATE family efflux transporter</fullName>
    </submittedName>
</protein>
<keyword evidence="4 7" id="KW-0812">Transmembrane</keyword>
<keyword evidence="3" id="KW-1003">Cell membrane</keyword>
<feature type="transmembrane region" description="Helical" evidence="7">
    <location>
        <begin position="100"/>
        <end position="119"/>
    </location>
</feature>
<feature type="transmembrane region" description="Helical" evidence="7">
    <location>
        <begin position="48"/>
        <end position="69"/>
    </location>
</feature>
<evidence type="ECO:0000313" key="8">
    <source>
        <dbReference type="EMBL" id="HJB98736.1"/>
    </source>
</evidence>
<organism evidence="8 9">
    <name type="scientific">Candidatus Acutalibacter pullicola</name>
    <dbReference type="NCBI Taxonomy" id="2838417"/>
    <lineage>
        <taxon>Bacteria</taxon>
        <taxon>Bacillati</taxon>
        <taxon>Bacillota</taxon>
        <taxon>Clostridia</taxon>
        <taxon>Eubacteriales</taxon>
        <taxon>Acutalibacteraceae</taxon>
        <taxon>Acutalibacter</taxon>
    </lineage>
</organism>
<dbReference type="GO" id="GO:0015297">
    <property type="term" value="F:antiporter activity"/>
    <property type="evidence" value="ECO:0007669"/>
    <property type="project" value="InterPro"/>
</dbReference>
<keyword evidence="5 7" id="KW-1133">Transmembrane helix</keyword>
<comment type="subcellular location">
    <subcellularLocation>
        <location evidence="1">Cell membrane</location>
        <topology evidence="1">Multi-pass membrane protein</topology>
    </subcellularLocation>
</comment>
<feature type="transmembrane region" description="Helical" evidence="7">
    <location>
        <begin position="391"/>
        <end position="413"/>
    </location>
</feature>
<reference evidence="8" key="1">
    <citation type="journal article" date="2021" name="PeerJ">
        <title>Extensive microbial diversity within the chicken gut microbiome revealed by metagenomics and culture.</title>
        <authorList>
            <person name="Gilroy R."/>
            <person name="Ravi A."/>
            <person name="Getino M."/>
            <person name="Pursley I."/>
            <person name="Horton D.L."/>
            <person name="Alikhan N.F."/>
            <person name="Baker D."/>
            <person name="Gharbi K."/>
            <person name="Hall N."/>
            <person name="Watson M."/>
            <person name="Adriaenssens E.M."/>
            <person name="Foster-Nyarko E."/>
            <person name="Jarju S."/>
            <person name="Secka A."/>
            <person name="Antonio M."/>
            <person name="Oren A."/>
            <person name="Chaudhuri R.R."/>
            <person name="La Ragione R."/>
            <person name="Hildebrand F."/>
            <person name="Pallen M.J."/>
        </authorList>
    </citation>
    <scope>NUCLEOTIDE SEQUENCE</scope>
    <source>
        <strain evidence="8">CHK185-1770</strain>
    </source>
</reference>
<feature type="transmembrane region" description="Helical" evidence="7">
    <location>
        <begin position="322"/>
        <end position="343"/>
    </location>
</feature>
<evidence type="ECO:0000313" key="9">
    <source>
        <dbReference type="Proteomes" id="UP000826793"/>
    </source>
</evidence>
<evidence type="ECO:0000256" key="5">
    <source>
        <dbReference type="ARBA" id="ARBA00022989"/>
    </source>
</evidence>
<evidence type="ECO:0000256" key="6">
    <source>
        <dbReference type="ARBA" id="ARBA00023136"/>
    </source>
</evidence>
<dbReference type="InterPro" id="IPR048279">
    <property type="entry name" value="MdtK-like"/>
</dbReference>
<dbReference type="InterPro" id="IPR052031">
    <property type="entry name" value="Membrane_Transporter-Flippase"/>
</dbReference>
<dbReference type="CDD" id="cd13138">
    <property type="entry name" value="MATE_yoeA_like"/>
    <property type="match status" value="1"/>
</dbReference>
<dbReference type="EMBL" id="DWXG01000077">
    <property type="protein sequence ID" value="HJB98736.1"/>
    <property type="molecule type" value="Genomic_DNA"/>
</dbReference>
<name>A0A9D2MX81_9FIRM</name>
<dbReference type="Pfam" id="PF01554">
    <property type="entry name" value="MatE"/>
    <property type="match status" value="2"/>
</dbReference>
<evidence type="ECO:0000256" key="4">
    <source>
        <dbReference type="ARBA" id="ARBA00022692"/>
    </source>
</evidence>
<dbReference type="PANTHER" id="PTHR43549:SF3">
    <property type="entry name" value="MULTIDRUG RESISTANCE PROTEIN YPNP-RELATED"/>
    <property type="match status" value="1"/>
</dbReference>
<dbReference type="GO" id="GO:0005886">
    <property type="term" value="C:plasma membrane"/>
    <property type="evidence" value="ECO:0007669"/>
    <property type="project" value="UniProtKB-SubCell"/>
</dbReference>
<sequence>MKKKGKSLDMTQGEPAKLLILFAIPMLIGSVFQLMYNMTDTVVVGRFVSVEALAAIGATSSTTSLLLMLGQGLTNAVSVVISQAEGAGQEERLKRCVSHAAYLVLLGSLVLGLLAFFGARPFLQFLGTPANILQDAVAYVQITGGLSVALTAYNGVSAVLRAIGDSRTPLYFLILCCLLNVGLDLVFVLAFQGGVPGVAIATVLAQAVSAVLCVLYMLRRHPRLRPDREAFRFDRSIMGEYLHIGLPMCFQSLVLGIGMFVITAVINSFGSDIVAAYTIGSKVEQLATLSFSNVAFSFSVYAGQNYGAKLYGRIREGLKKGLLLIVGLSLLSTLVMLLFAQPIARLFLEENAAAVLEGAVDMIRVEACFFWALGAIWTVNSALRGMGKVRVALVSSVVELVCKIGVSVLLPLAVGYIGIWFAAPTGWVLGLIPSLIYLVHWFRRLEQS</sequence>
<feature type="transmembrane region" description="Helical" evidence="7">
    <location>
        <begin position="286"/>
        <end position="302"/>
    </location>
</feature>
<keyword evidence="2" id="KW-0813">Transport</keyword>
<dbReference type="NCBIfam" id="TIGR00797">
    <property type="entry name" value="matE"/>
    <property type="match status" value="1"/>
</dbReference>
<feature type="transmembrane region" description="Helical" evidence="7">
    <location>
        <begin position="197"/>
        <end position="218"/>
    </location>
</feature>
<dbReference type="PANTHER" id="PTHR43549">
    <property type="entry name" value="MULTIDRUG RESISTANCE PROTEIN YPNP-RELATED"/>
    <property type="match status" value="1"/>
</dbReference>
<reference evidence="8" key="2">
    <citation type="submission" date="2021-04" db="EMBL/GenBank/DDBJ databases">
        <authorList>
            <person name="Gilroy R."/>
        </authorList>
    </citation>
    <scope>NUCLEOTIDE SEQUENCE</scope>
    <source>
        <strain evidence="8">CHK185-1770</strain>
    </source>
</reference>
<evidence type="ECO:0000256" key="7">
    <source>
        <dbReference type="SAM" id="Phobius"/>
    </source>
</evidence>
<proteinExistence type="predicted"/>
<feature type="transmembrane region" description="Helical" evidence="7">
    <location>
        <begin position="170"/>
        <end position="191"/>
    </location>
</feature>
<feature type="transmembrane region" description="Helical" evidence="7">
    <location>
        <begin position="363"/>
        <end position="379"/>
    </location>
</feature>
<evidence type="ECO:0000256" key="3">
    <source>
        <dbReference type="ARBA" id="ARBA00022475"/>
    </source>
</evidence>
<dbReference type="GO" id="GO:0042910">
    <property type="term" value="F:xenobiotic transmembrane transporter activity"/>
    <property type="evidence" value="ECO:0007669"/>
    <property type="project" value="InterPro"/>
</dbReference>
<keyword evidence="6 7" id="KW-0472">Membrane</keyword>
<gene>
    <name evidence="8" type="ORF">H9710_09190</name>
</gene>
<feature type="transmembrane region" description="Helical" evidence="7">
    <location>
        <begin position="241"/>
        <end position="266"/>
    </location>
</feature>
<dbReference type="Proteomes" id="UP000826793">
    <property type="component" value="Unassembled WGS sequence"/>
</dbReference>
<evidence type="ECO:0000256" key="1">
    <source>
        <dbReference type="ARBA" id="ARBA00004651"/>
    </source>
</evidence>
<comment type="caution">
    <text evidence="8">The sequence shown here is derived from an EMBL/GenBank/DDBJ whole genome shotgun (WGS) entry which is preliminary data.</text>
</comment>
<accession>A0A9D2MX81</accession>
<feature type="transmembrane region" description="Helical" evidence="7">
    <location>
        <begin position="139"/>
        <end position="163"/>
    </location>
</feature>
<feature type="transmembrane region" description="Helical" evidence="7">
    <location>
        <begin position="18"/>
        <end position="36"/>
    </location>
</feature>
<dbReference type="AlphaFoldDB" id="A0A9D2MX81"/>